<reference evidence="6 7" key="1">
    <citation type="journal article" date="2007" name="Science">
        <title>Sea anemone genome reveals ancestral eumetazoan gene repertoire and genomic organization.</title>
        <authorList>
            <person name="Putnam N.H."/>
            <person name="Srivastava M."/>
            <person name="Hellsten U."/>
            <person name="Dirks B."/>
            <person name="Chapman J."/>
            <person name="Salamov A."/>
            <person name="Terry A."/>
            <person name="Shapiro H."/>
            <person name="Lindquist E."/>
            <person name="Kapitonov V.V."/>
            <person name="Jurka J."/>
            <person name="Genikhovich G."/>
            <person name="Grigoriev I.V."/>
            <person name="Lucas S.M."/>
            <person name="Steele R.E."/>
            <person name="Finnerty J.R."/>
            <person name="Technau U."/>
            <person name="Martindale M.Q."/>
            <person name="Rokhsar D.S."/>
        </authorList>
    </citation>
    <scope>NUCLEOTIDE SEQUENCE [LARGE SCALE GENOMIC DNA]</scope>
    <source>
        <strain evidence="7">CH2 X CH6</strain>
    </source>
</reference>
<dbReference type="EMBL" id="DS469765">
    <property type="protein sequence ID" value="EDO33627.1"/>
    <property type="molecule type" value="Genomic_DNA"/>
</dbReference>
<sequence>MVSLLGSLARQPGANAHSVMDEMIRSLATEKSHKVMGQLLYSLRMLGRLFANEVMSCKSDQQNIFLQHLKDSHHSVRCQCLRMIGELACADTTMGGTQSMQSLVASFAVDSDSRVRTTALQALLALHERGQKLDMMVYEQASKALHDDYEEVRMVAIKLLWVFSHICPERTVILPSSDEARLVDDAFIKICHMVNDMSMQVRGEAVGLLGSLHHVSPKFLEQTLDKKVMSHLKRRKTDHEKQRDRFAGGGSSDSGWSTGRQWGDKMSSEGELAPEEVSLMSSGACGAFVHGLEDEYLEVRMPAVDALCELANQNPSFAMLCLDFLVDMFNDEIESVRLNAINSLRKVCHQMELREDQLDIVLSVLEDFSHEIREGVRELLGHCHLSTRACLHSAIHALLSNLSKYPQDRASIWRCAQQLGKKHQHLASSLVPELLSTHPYFATAEPSVDDPAYVAIVILVFNATVNSPVMIPMFPSHTLRHYGYLRDSYPDLVPQLPIEGEGVEVELTPQHQASSGESFMCGILRRVESLTALSPLTAQKLLKTLIKDLKHAQGISKSLSSNSRCIALYLESHLIILQAQIDKLWDTPGALCSAQGTGLQLLVEQLLTKTYRIEHCYHGLSSAQLLQVHELRLLAHALLILSSQRCDTRTEKNLGSTLQVWQSFLSRVKHFSSFLRRCGAPMDDFCESIMSFQTFFESNITKPAVIAEYLQTIVLTRRPAPLQISSMLRESRAVMAEPQGGSENPRSFSAGLTLGIDIDAMLEDLPDPSNLRIQVVFPDMRRQLFTPKTDDIQHLSDMRHRLVTTVVVSHSGWSESCFIELSLVLKYMPDIDEDAVVIPNSPHEQNKMILRQVKNSTDSLQDGVLGLCPPVRLCIQPKPGK</sequence>
<evidence type="ECO:0008006" key="8">
    <source>
        <dbReference type="Google" id="ProtNLM"/>
    </source>
</evidence>
<dbReference type="FunFam" id="1.25.10.10:FF:001850">
    <property type="entry name" value="Integrator complex subunit 4-like Protein"/>
    <property type="match status" value="1"/>
</dbReference>
<dbReference type="Pfam" id="PF20168">
    <property type="entry name" value="PDS5"/>
    <property type="match status" value="1"/>
</dbReference>
<dbReference type="eggNOG" id="KOG2259">
    <property type="taxonomic scope" value="Eukaryota"/>
</dbReference>
<dbReference type="InterPro" id="IPR011989">
    <property type="entry name" value="ARM-like"/>
</dbReference>
<dbReference type="InterPro" id="IPR057412">
    <property type="entry name" value="INTS4_C"/>
</dbReference>
<proteinExistence type="predicted"/>
<name>A7SRN6_NEMVE</name>
<evidence type="ECO:0000259" key="4">
    <source>
        <dbReference type="Pfam" id="PF24493"/>
    </source>
</evidence>
<feature type="region of interest" description="Disordered" evidence="3">
    <location>
        <begin position="231"/>
        <end position="268"/>
    </location>
</feature>
<keyword evidence="2" id="KW-0539">Nucleus</keyword>
<protein>
    <recommendedName>
        <fullName evidence="8">Integrator complex subunit 4</fullName>
    </recommendedName>
</protein>
<dbReference type="GO" id="GO:0016180">
    <property type="term" value="P:snRNA processing"/>
    <property type="evidence" value="ECO:0000318"/>
    <property type="project" value="GO_Central"/>
</dbReference>
<accession>A7SRN6</accession>
<dbReference type="PhylomeDB" id="A7SRN6"/>
<dbReference type="InterPro" id="IPR016024">
    <property type="entry name" value="ARM-type_fold"/>
</dbReference>
<evidence type="ECO:0000256" key="3">
    <source>
        <dbReference type="SAM" id="MobiDB-lite"/>
    </source>
</evidence>
<dbReference type="PANTHER" id="PTHR20938:SF0">
    <property type="entry name" value="INTEGRATOR COMPLEX SUBUNIT 4"/>
    <property type="match status" value="1"/>
</dbReference>
<evidence type="ECO:0000256" key="2">
    <source>
        <dbReference type="ARBA" id="ARBA00023242"/>
    </source>
</evidence>
<dbReference type="Pfam" id="PF25458">
    <property type="entry name" value="INTS4_C"/>
    <property type="match status" value="1"/>
</dbReference>
<organism evidence="6 7">
    <name type="scientific">Nematostella vectensis</name>
    <name type="common">Starlet sea anemone</name>
    <dbReference type="NCBI Taxonomy" id="45351"/>
    <lineage>
        <taxon>Eukaryota</taxon>
        <taxon>Metazoa</taxon>
        <taxon>Cnidaria</taxon>
        <taxon>Anthozoa</taxon>
        <taxon>Hexacorallia</taxon>
        <taxon>Actiniaria</taxon>
        <taxon>Edwardsiidae</taxon>
        <taxon>Nematostella</taxon>
    </lineage>
</organism>
<evidence type="ECO:0000313" key="6">
    <source>
        <dbReference type="EMBL" id="EDO33627.1"/>
    </source>
</evidence>
<dbReference type="InParanoid" id="A7SRN6"/>
<feature type="domain" description="INTS4 8 helical bundle" evidence="4">
    <location>
        <begin position="518"/>
        <end position="723"/>
    </location>
</feature>
<dbReference type="AlphaFoldDB" id="A7SRN6"/>
<dbReference type="FunFam" id="1.25.10.10:FF:000728">
    <property type="entry name" value="Blast:Integrator complex subunit 4"/>
    <property type="match status" value="1"/>
</dbReference>
<dbReference type="OMA" id="GNRHPDY"/>
<feature type="domain" description="Integrator complex subunit 4/Protein SIEL C-terminal Ig-like" evidence="5">
    <location>
        <begin position="735"/>
        <end position="879"/>
    </location>
</feature>
<dbReference type="Proteomes" id="UP000001593">
    <property type="component" value="Unassembled WGS sequence"/>
</dbReference>
<dbReference type="HOGENOM" id="CLU_012910_1_0_1"/>
<dbReference type="GO" id="GO:0032039">
    <property type="term" value="C:integrator complex"/>
    <property type="evidence" value="ECO:0000318"/>
    <property type="project" value="GO_Central"/>
</dbReference>
<evidence type="ECO:0000256" key="1">
    <source>
        <dbReference type="ARBA" id="ARBA00004123"/>
    </source>
</evidence>
<dbReference type="Pfam" id="PF24493">
    <property type="entry name" value="INTS4_8HBD"/>
    <property type="match status" value="1"/>
</dbReference>
<evidence type="ECO:0000313" key="7">
    <source>
        <dbReference type="Proteomes" id="UP000001593"/>
    </source>
</evidence>
<dbReference type="SUPFAM" id="SSF48371">
    <property type="entry name" value="ARM repeat"/>
    <property type="match status" value="1"/>
</dbReference>
<dbReference type="InterPro" id="IPR056235">
    <property type="entry name" value="INTS4_8HBD"/>
</dbReference>
<evidence type="ECO:0000259" key="5">
    <source>
        <dbReference type="Pfam" id="PF25458"/>
    </source>
</evidence>
<dbReference type="PANTHER" id="PTHR20938">
    <property type="entry name" value="INTEGRATOR COMPLEX SUBUNIT 4"/>
    <property type="match status" value="1"/>
</dbReference>
<comment type="subcellular location">
    <subcellularLocation>
        <location evidence="1">Nucleus</location>
    </subcellularLocation>
</comment>
<dbReference type="Gene3D" id="1.25.10.10">
    <property type="entry name" value="Leucine-rich Repeat Variant"/>
    <property type="match status" value="2"/>
</dbReference>
<keyword evidence="7" id="KW-1185">Reference proteome</keyword>
<dbReference type="STRING" id="45351.A7SRN6"/>
<feature type="compositionally biased region" description="Basic and acidic residues" evidence="3">
    <location>
        <begin position="237"/>
        <end position="246"/>
    </location>
</feature>
<gene>
    <name evidence="6" type="ORF">NEMVEDRAFT_v1g173580</name>
</gene>